<accession>A0A0K2HIZ3</accession>
<evidence type="ECO:0000313" key="11">
    <source>
        <dbReference type="Proteomes" id="UP000500949"/>
    </source>
</evidence>
<keyword evidence="3 8" id="KW-0326">Glycosidase</keyword>
<keyword evidence="2" id="KW-0378">Hydrolase</keyword>
<dbReference type="Proteomes" id="UP000500949">
    <property type="component" value="Chromosome"/>
</dbReference>
<dbReference type="Proteomes" id="UP000294834">
    <property type="component" value="Unassembled WGS sequence"/>
</dbReference>
<dbReference type="EMBL" id="SLTX01000001">
    <property type="protein sequence ID" value="TDB06397.1"/>
    <property type="molecule type" value="Genomic_DNA"/>
</dbReference>
<dbReference type="RefSeq" id="WP_007836462.1">
    <property type="nucleotide sequence ID" value="NZ_CAXSRD010000007.1"/>
</dbReference>
<dbReference type="InterPro" id="IPR006102">
    <property type="entry name" value="Ig-like_GH2"/>
</dbReference>
<reference evidence="8 11" key="2">
    <citation type="submission" date="2019-11" db="EMBL/GenBank/DDBJ databases">
        <title>Complete genome sequence of Bacteroides dorei DSM 17855.</title>
        <authorList>
            <person name="Russell J.T."/>
        </authorList>
    </citation>
    <scope>NUCLEOTIDE SEQUENCE [LARGE SCALE GENOMIC DNA]</scope>
    <source>
        <strain evidence="8 11">DSM 17855</strain>
    </source>
</reference>
<dbReference type="Gene3D" id="3.20.20.80">
    <property type="entry name" value="Glycosidases"/>
    <property type="match status" value="1"/>
</dbReference>
<dbReference type="PANTHER" id="PTHR42732">
    <property type="entry name" value="BETA-GALACTOSIDASE"/>
    <property type="match status" value="1"/>
</dbReference>
<dbReference type="Gene3D" id="2.60.40.10">
    <property type="entry name" value="Immunoglobulins"/>
    <property type="match status" value="1"/>
</dbReference>
<feature type="domain" description="Glycoside hydrolase family 2 catalytic" evidence="6">
    <location>
        <begin position="332"/>
        <end position="486"/>
    </location>
</feature>
<proteinExistence type="inferred from homology"/>
<dbReference type="SUPFAM" id="SSF49785">
    <property type="entry name" value="Galactose-binding domain-like"/>
    <property type="match status" value="1"/>
</dbReference>
<dbReference type="EMBL" id="CP046176">
    <property type="protein sequence ID" value="QJR75369.1"/>
    <property type="molecule type" value="Genomic_DNA"/>
</dbReference>
<evidence type="ECO:0000313" key="9">
    <source>
        <dbReference type="EMBL" id="TDB06397.1"/>
    </source>
</evidence>
<evidence type="ECO:0000256" key="1">
    <source>
        <dbReference type="ARBA" id="ARBA00007401"/>
    </source>
</evidence>
<protein>
    <submittedName>
        <fullName evidence="8">Beta-glycosidase</fullName>
    </submittedName>
</protein>
<feature type="domain" description="Glycoside hydrolase family 2 immunoglobulin-like beta-sandwich" evidence="5">
    <location>
        <begin position="220"/>
        <end position="322"/>
    </location>
</feature>
<dbReference type="SUPFAM" id="SSF49303">
    <property type="entry name" value="beta-Galactosidase/glucuronidase domain"/>
    <property type="match status" value="1"/>
</dbReference>
<dbReference type="Pfam" id="PF02837">
    <property type="entry name" value="Glyco_hydro_2_N"/>
    <property type="match status" value="1"/>
</dbReference>
<dbReference type="Pfam" id="PF02836">
    <property type="entry name" value="Glyco_hydro_2_C"/>
    <property type="match status" value="1"/>
</dbReference>
<reference evidence="9 10" key="1">
    <citation type="journal article" date="2019" name="Nat. Microbiol.">
        <title>Genomic variation and strain-specific functional adaptation in the human gut microbiome during early life.</title>
        <authorList>
            <person name="Vatanen T."/>
            <person name="Plichta D.R."/>
            <person name="Somani J."/>
            <person name="Munch P.C."/>
            <person name="Arthur T.D."/>
            <person name="Hall A.B."/>
            <person name="Rudolf S."/>
            <person name="Oakeley E.J."/>
            <person name="Ke X."/>
            <person name="Young R.A."/>
            <person name="Haiser H.J."/>
            <person name="Kolde R."/>
            <person name="Yassour M."/>
            <person name="Luopajarvi K."/>
            <person name="Siljander H."/>
            <person name="Virtanen S.M."/>
            <person name="Ilonen J."/>
            <person name="Uibo R."/>
            <person name="Tillmann V."/>
            <person name="Mokurov S."/>
            <person name="Dorshakova N."/>
            <person name="Porter J.A."/>
            <person name="McHardy A.C."/>
            <person name="Lahdesmaki H."/>
            <person name="Vlamakis H."/>
            <person name="Huttenhower C."/>
            <person name="Knip M."/>
            <person name="Xavier R.J."/>
        </authorList>
    </citation>
    <scope>NUCLEOTIDE SEQUENCE [LARGE SCALE GENOMIC DNA]</scope>
    <source>
        <strain evidence="9 10">RJX1052</strain>
    </source>
</reference>
<dbReference type="PANTHER" id="PTHR42732:SF2">
    <property type="entry name" value="BETA-MANNOSIDASE"/>
    <property type="match status" value="1"/>
</dbReference>
<dbReference type="Gene3D" id="2.60.120.260">
    <property type="entry name" value="Galactose-binding domain-like"/>
    <property type="match status" value="1"/>
</dbReference>
<comment type="similarity">
    <text evidence="1">Belongs to the glycosyl hydrolase 2 family.</text>
</comment>
<evidence type="ECO:0000259" key="6">
    <source>
        <dbReference type="Pfam" id="PF02836"/>
    </source>
</evidence>
<evidence type="ECO:0000256" key="2">
    <source>
        <dbReference type="ARBA" id="ARBA00022801"/>
    </source>
</evidence>
<dbReference type="InterPro" id="IPR008979">
    <property type="entry name" value="Galactose-bd-like_sf"/>
</dbReference>
<dbReference type="GO" id="GO:0004553">
    <property type="term" value="F:hydrolase activity, hydrolyzing O-glycosyl compounds"/>
    <property type="evidence" value="ECO:0007669"/>
    <property type="project" value="InterPro"/>
</dbReference>
<dbReference type="InterPro" id="IPR006103">
    <property type="entry name" value="Glyco_hydro_2_cat"/>
</dbReference>
<dbReference type="InterPro" id="IPR036156">
    <property type="entry name" value="Beta-gal/glucu_dom_sf"/>
</dbReference>
<evidence type="ECO:0000256" key="3">
    <source>
        <dbReference type="ARBA" id="ARBA00023295"/>
    </source>
</evidence>
<evidence type="ECO:0000259" key="7">
    <source>
        <dbReference type="Pfam" id="PF02837"/>
    </source>
</evidence>
<dbReference type="Pfam" id="PF00703">
    <property type="entry name" value="Glyco_hydro_2"/>
    <property type="match status" value="1"/>
</dbReference>
<gene>
    <name evidence="9" type="ORF">E1J06_02685</name>
    <name evidence="8" type="ORF">GKD17_02720</name>
</gene>
<sequence length="1011" mass="114683">MKSAIKKIFVLTGCVLLLVTSMRAQRACLNLSETLWNITLDRSAVWQNDSLYVPPVNIHDLPVHIPTGGWNLLDTPDKIGVTLPATVEQHLWGWNGETFGVTGNYVGVSWFDTKINVPADWRNKRIVMNVASVRFRAEIFVNKKLVGYDLVNSTPFAVDVTPFILPGQENVIAFRITDPNGNFNWKDSQVYTWGEYRTNPSHGFGGITGKVELVATDKLYIGDVFIKNQPDPHSIEVEVTACNETKNPMKAQKMLLTVKEHKGEKVLYRKEYSVENLVVGENKQTFHIHLPAAKLWSTDSPHLYDLSVSVGTDNYTQRFGFRWFEVKDIHGDKQFFLNGKRIVLRTAISWSFWPDNGITPSDELARRQVESAKKLGLNMLNFHRTIGHSNVLDYADELGLLYFEEPGGNQYPISHFNDNNKQSKFYFAYRNEKLVRMIKRDRNHPSLVIYNLHNERGAWPQVQDYAQMRMAHSLDPTRILTYNSSNGENPENEANARFKLHLMPNDTTFYDYGWYDRHHAGGPGCYHDNLYWGKDNYHRFSDHKDEIIYWGEDGAIGTPPRLQLIRDEILQSGTTSGWEAMDYMKWYDAYDSFLKHNGFAKAFPTVDDLTRAMGNVAFYYQGRVIENIRISNTVDAYAVNGWESMKLENHSGIVDNYRYPKGDVEVMARYNQPLFLAVKMNRKVLNVGDTTIVDTYIVNEKNLKGNYSLQLIAKDAEGTVLATHVSSVHVKGGNVYGQCLQIGWNFVPRATGYVCIEAKLVKGKKTFATGDDSLFAVSLNTKGITANGSIADTTGVLSNFMKTVGFDIPEYKEGTPSGDYLLVGAFEPTQWGSGMSDIMEWVYKGHTLIIVDNAERWAEFLADKEVLDYRGSKKLGTAWYGGNFFNREHPIFDGLPVNCVFNWEYQCFATYNRHRVGLRCFNGETLVACVSDHKKEVYSALSVIPAGRGKIIITTLDIPACIKDVKAYTVPVDLDGMNESMNTFNTKSENRANVVGQQLLLNLIKESNRSL</sequence>
<dbReference type="InterPro" id="IPR013783">
    <property type="entry name" value="Ig-like_fold"/>
</dbReference>
<evidence type="ECO:0000313" key="8">
    <source>
        <dbReference type="EMBL" id="QJR75369.1"/>
    </source>
</evidence>
<organism evidence="8 11">
    <name type="scientific">Phocaeicola dorei</name>
    <dbReference type="NCBI Taxonomy" id="357276"/>
    <lineage>
        <taxon>Bacteria</taxon>
        <taxon>Pseudomonadati</taxon>
        <taxon>Bacteroidota</taxon>
        <taxon>Bacteroidia</taxon>
        <taxon>Bacteroidales</taxon>
        <taxon>Bacteroidaceae</taxon>
        <taxon>Phocaeicola</taxon>
    </lineage>
</organism>
<dbReference type="InterPro" id="IPR006104">
    <property type="entry name" value="Glyco_hydro_2_N"/>
</dbReference>
<feature type="signal peptide" evidence="4">
    <location>
        <begin position="1"/>
        <end position="26"/>
    </location>
</feature>
<name>A0A0K2HIZ3_9BACT</name>
<keyword evidence="4" id="KW-0732">Signal</keyword>
<feature type="domain" description="Glycosyl hydrolases family 2 sugar binding" evidence="7">
    <location>
        <begin position="104"/>
        <end position="191"/>
    </location>
</feature>
<evidence type="ECO:0000256" key="4">
    <source>
        <dbReference type="SAM" id="SignalP"/>
    </source>
</evidence>
<feature type="chain" id="PRO_5014231902" evidence="4">
    <location>
        <begin position="27"/>
        <end position="1011"/>
    </location>
</feature>
<evidence type="ECO:0000259" key="5">
    <source>
        <dbReference type="Pfam" id="PF00703"/>
    </source>
</evidence>
<dbReference type="SUPFAM" id="SSF51445">
    <property type="entry name" value="(Trans)glycosidases"/>
    <property type="match status" value="1"/>
</dbReference>
<dbReference type="InterPro" id="IPR017853">
    <property type="entry name" value="GH"/>
</dbReference>
<dbReference type="GeneID" id="93445590"/>
<dbReference type="KEGG" id="bdh:GV66_09275"/>
<dbReference type="AlphaFoldDB" id="A0A0K2HIZ3"/>
<evidence type="ECO:0000313" key="10">
    <source>
        <dbReference type="Proteomes" id="UP000294834"/>
    </source>
</evidence>
<dbReference type="GO" id="GO:0005975">
    <property type="term" value="P:carbohydrate metabolic process"/>
    <property type="evidence" value="ECO:0007669"/>
    <property type="project" value="InterPro"/>
</dbReference>
<dbReference type="InterPro" id="IPR051913">
    <property type="entry name" value="GH2_Domain-Containing"/>
</dbReference>